<accession>A0A8C4EEV6</accession>
<dbReference type="Pfam" id="PF07686">
    <property type="entry name" value="V-set"/>
    <property type="match status" value="1"/>
</dbReference>
<sequence>MIPQTTGLHFPLKTLRVLIFHLLFTHFCKGQSHVIGPSQPIVAKVGDDITLPCHLEPAVDAVAMTLEWMRSDLNSIFVYVWRDGQDLVHTKHPSYKERTSLSIDELKHGNISLKLTDVKLSDEGRYQCYIPKLNIQSFVDLVVGE</sequence>
<dbReference type="InterPro" id="IPR050504">
    <property type="entry name" value="IgSF_BTN/MOG"/>
</dbReference>
<evidence type="ECO:0000256" key="3">
    <source>
        <dbReference type="ARBA" id="ARBA00023136"/>
    </source>
</evidence>
<feature type="signal peptide" evidence="7">
    <location>
        <begin position="1"/>
        <end position="30"/>
    </location>
</feature>
<dbReference type="SMART" id="SM00406">
    <property type="entry name" value="IGv"/>
    <property type="match status" value="1"/>
</dbReference>
<dbReference type="GO" id="GO:0001817">
    <property type="term" value="P:regulation of cytokine production"/>
    <property type="evidence" value="ECO:0007669"/>
    <property type="project" value="TreeGrafter"/>
</dbReference>
<dbReference type="Ensembl" id="ENSDLAT00005019497.2">
    <property type="protein sequence ID" value="ENSDLAP00005018064.2"/>
    <property type="gene ID" value="ENSDLAG00005008671.2"/>
</dbReference>
<evidence type="ECO:0000256" key="2">
    <source>
        <dbReference type="ARBA" id="ARBA00022729"/>
    </source>
</evidence>
<dbReference type="InterPro" id="IPR013106">
    <property type="entry name" value="Ig_V-set"/>
</dbReference>
<organism evidence="9 10">
    <name type="scientific">Dicentrarchus labrax</name>
    <name type="common">European seabass</name>
    <name type="synonym">Morone labrax</name>
    <dbReference type="NCBI Taxonomy" id="13489"/>
    <lineage>
        <taxon>Eukaryota</taxon>
        <taxon>Metazoa</taxon>
        <taxon>Chordata</taxon>
        <taxon>Craniata</taxon>
        <taxon>Vertebrata</taxon>
        <taxon>Euteleostomi</taxon>
        <taxon>Actinopterygii</taxon>
        <taxon>Neopterygii</taxon>
        <taxon>Teleostei</taxon>
        <taxon>Neoteleostei</taxon>
        <taxon>Acanthomorphata</taxon>
        <taxon>Eupercaria</taxon>
        <taxon>Moronidae</taxon>
        <taxon>Dicentrarchus</taxon>
    </lineage>
</organism>
<keyword evidence="4" id="KW-1015">Disulfide bond</keyword>
<dbReference type="GO" id="GO:0050852">
    <property type="term" value="P:T cell receptor signaling pathway"/>
    <property type="evidence" value="ECO:0007669"/>
    <property type="project" value="TreeGrafter"/>
</dbReference>
<dbReference type="FunFam" id="2.60.40.10:FF:000142">
    <property type="entry name" value="V-set domain-containing T-cell activation inhibitor 1"/>
    <property type="match status" value="1"/>
</dbReference>
<evidence type="ECO:0000259" key="8">
    <source>
        <dbReference type="PROSITE" id="PS50835"/>
    </source>
</evidence>
<dbReference type="GeneTree" id="ENSGT01050000244843"/>
<dbReference type="SMART" id="SM00409">
    <property type="entry name" value="IG"/>
    <property type="match status" value="1"/>
</dbReference>
<evidence type="ECO:0000313" key="10">
    <source>
        <dbReference type="Proteomes" id="UP000694389"/>
    </source>
</evidence>
<evidence type="ECO:0000256" key="5">
    <source>
        <dbReference type="ARBA" id="ARBA00023180"/>
    </source>
</evidence>
<evidence type="ECO:0000256" key="4">
    <source>
        <dbReference type="ARBA" id="ARBA00023157"/>
    </source>
</evidence>
<keyword evidence="3" id="KW-0472">Membrane</keyword>
<dbReference type="GO" id="GO:0009897">
    <property type="term" value="C:external side of plasma membrane"/>
    <property type="evidence" value="ECO:0007669"/>
    <property type="project" value="TreeGrafter"/>
</dbReference>
<dbReference type="PROSITE" id="PS50835">
    <property type="entry name" value="IG_LIKE"/>
    <property type="match status" value="1"/>
</dbReference>
<keyword evidence="2 7" id="KW-0732">Signal</keyword>
<keyword evidence="5" id="KW-0325">Glycoprotein</keyword>
<keyword evidence="6" id="KW-0393">Immunoglobulin domain</keyword>
<reference evidence="9" key="1">
    <citation type="submission" date="2025-08" db="UniProtKB">
        <authorList>
            <consortium name="Ensembl"/>
        </authorList>
    </citation>
    <scope>IDENTIFICATION</scope>
</reference>
<proteinExistence type="predicted"/>
<reference evidence="9" key="2">
    <citation type="submission" date="2025-09" db="UniProtKB">
        <authorList>
            <consortium name="Ensembl"/>
        </authorList>
    </citation>
    <scope>IDENTIFICATION</scope>
</reference>
<protein>
    <recommendedName>
        <fullName evidence="8">Ig-like domain-containing protein</fullName>
    </recommendedName>
</protein>
<dbReference type="PANTHER" id="PTHR24100:SF151">
    <property type="entry name" value="ICOS LIGAND"/>
    <property type="match status" value="1"/>
</dbReference>
<dbReference type="PANTHER" id="PTHR24100">
    <property type="entry name" value="BUTYROPHILIN"/>
    <property type="match status" value="1"/>
</dbReference>
<evidence type="ECO:0000256" key="6">
    <source>
        <dbReference type="ARBA" id="ARBA00023319"/>
    </source>
</evidence>
<feature type="domain" description="Ig-like" evidence="8">
    <location>
        <begin position="46"/>
        <end position="130"/>
    </location>
</feature>
<dbReference type="GO" id="GO:0005102">
    <property type="term" value="F:signaling receptor binding"/>
    <property type="evidence" value="ECO:0007669"/>
    <property type="project" value="TreeGrafter"/>
</dbReference>
<dbReference type="InterPro" id="IPR003599">
    <property type="entry name" value="Ig_sub"/>
</dbReference>
<dbReference type="GO" id="GO:0050863">
    <property type="term" value="P:regulation of T cell activation"/>
    <property type="evidence" value="ECO:0007669"/>
    <property type="project" value="UniProtKB-ARBA"/>
</dbReference>
<dbReference type="InterPro" id="IPR007110">
    <property type="entry name" value="Ig-like_dom"/>
</dbReference>
<dbReference type="Gene3D" id="2.60.40.10">
    <property type="entry name" value="Immunoglobulins"/>
    <property type="match status" value="1"/>
</dbReference>
<dbReference type="SUPFAM" id="SSF48726">
    <property type="entry name" value="Immunoglobulin"/>
    <property type="match status" value="1"/>
</dbReference>
<name>A0A8C4EEV6_DICLA</name>
<dbReference type="GO" id="GO:1903037">
    <property type="term" value="P:regulation of leukocyte cell-cell adhesion"/>
    <property type="evidence" value="ECO:0007669"/>
    <property type="project" value="UniProtKB-ARBA"/>
</dbReference>
<evidence type="ECO:0000313" key="9">
    <source>
        <dbReference type="Ensembl" id="ENSDLAP00005018064.2"/>
    </source>
</evidence>
<dbReference type="InterPro" id="IPR036179">
    <property type="entry name" value="Ig-like_dom_sf"/>
</dbReference>
<keyword evidence="10" id="KW-1185">Reference proteome</keyword>
<dbReference type="Proteomes" id="UP000694389">
    <property type="component" value="Unassembled WGS sequence"/>
</dbReference>
<dbReference type="InterPro" id="IPR013783">
    <property type="entry name" value="Ig-like_fold"/>
</dbReference>
<feature type="chain" id="PRO_5035836138" description="Ig-like domain-containing protein" evidence="7">
    <location>
        <begin position="31"/>
        <end position="145"/>
    </location>
</feature>
<evidence type="ECO:0000256" key="7">
    <source>
        <dbReference type="SAM" id="SignalP"/>
    </source>
</evidence>
<evidence type="ECO:0000256" key="1">
    <source>
        <dbReference type="ARBA" id="ARBA00004370"/>
    </source>
</evidence>
<comment type="subcellular location">
    <subcellularLocation>
        <location evidence="1">Membrane</location>
    </subcellularLocation>
</comment>
<dbReference type="AlphaFoldDB" id="A0A8C4EEV6"/>